<dbReference type="PANTHER" id="PTHR30244">
    <property type="entry name" value="TRANSAMINASE"/>
    <property type="match status" value="1"/>
</dbReference>
<evidence type="ECO:0000256" key="4">
    <source>
        <dbReference type="RuleBase" id="RU004508"/>
    </source>
</evidence>
<dbReference type="GO" id="GO:0030170">
    <property type="term" value="F:pyridoxal phosphate binding"/>
    <property type="evidence" value="ECO:0007669"/>
    <property type="project" value="TreeGrafter"/>
</dbReference>
<dbReference type="Gene3D" id="3.90.1150.10">
    <property type="entry name" value="Aspartate Aminotransferase, domain 1"/>
    <property type="match status" value="1"/>
</dbReference>
<keyword evidence="5" id="KW-0808">Transferase</keyword>
<dbReference type="PANTHER" id="PTHR30244:SF34">
    <property type="entry name" value="DTDP-4-AMINO-4,6-DIDEOXYGALACTOSE TRANSAMINASE"/>
    <property type="match status" value="1"/>
</dbReference>
<dbReference type="InterPro" id="IPR015421">
    <property type="entry name" value="PyrdxlP-dep_Trfase_major"/>
</dbReference>
<dbReference type="InterPro" id="IPR015422">
    <property type="entry name" value="PyrdxlP-dep_Trfase_small"/>
</dbReference>
<protein>
    <submittedName>
        <fullName evidence="5">Perosamine synthetase</fullName>
        <ecNumber evidence="5">2.6.1.102</ecNumber>
    </submittedName>
</protein>
<evidence type="ECO:0000256" key="2">
    <source>
        <dbReference type="PIRSR" id="PIRSR000390-1"/>
    </source>
</evidence>
<dbReference type="InterPro" id="IPR015424">
    <property type="entry name" value="PyrdxlP-dep_Trfase"/>
</dbReference>
<reference evidence="5 6" key="1">
    <citation type="submission" date="2020-08" db="EMBL/GenBank/DDBJ databases">
        <title>Genomic Encyclopedia of Type Strains, Phase IV (KMG-IV): sequencing the most valuable type-strain genomes for metagenomic binning, comparative biology and taxonomic classification.</title>
        <authorList>
            <person name="Goeker M."/>
        </authorList>
    </citation>
    <scope>NUCLEOTIDE SEQUENCE [LARGE SCALE GENOMIC DNA]</scope>
    <source>
        <strain evidence="5 6">DSM 27244</strain>
    </source>
</reference>
<feature type="modified residue" description="N6-(pyridoxal phosphate)lysine" evidence="3">
    <location>
        <position position="183"/>
    </location>
</feature>
<comment type="similarity">
    <text evidence="1 4">Belongs to the DegT/DnrJ/EryC1 family.</text>
</comment>
<name>A0A7W9ATG8_9SPHN</name>
<dbReference type="SUPFAM" id="SSF53383">
    <property type="entry name" value="PLP-dependent transferases"/>
    <property type="match status" value="1"/>
</dbReference>
<dbReference type="GO" id="GO:0102933">
    <property type="term" value="F:GDP-4-dehydro-6-deoxy-D-mannose-4-aminotransferase activity"/>
    <property type="evidence" value="ECO:0007669"/>
    <property type="project" value="UniProtKB-EC"/>
</dbReference>
<dbReference type="RefSeq" id="WP_184031185.1">
    <property type="nucleotide sequence ID" value="NZ_JACIJJ010000008.1"/>
</dbReference>
<dbReference type="GO" id="GO:0000271">
    <property type="term" value="P:polysaccharide biosynthetic process"/>
    <property type="evidence" value="ECO:0007669"/>
    <property type="project" value="TreeGrafter"/>
</dbReference>
<dbReference type="Gene3D" id="3.40.640.10">
    <property type="entry name" value="Type I PLP-dependent aspartate aminotransferase-like (Major domain)"/>
    <property type="match status" value="1"/>
</dbReference>
<evidence type="ECO:0000256" key="1">
    <source>
        <dbReference type="ARBA" id="ARBA00037999"/>
    </source>
</evidence>
<proteinExistence type="inferred from homology"/>
<dbReference type="EC" id="2.6.1.102" evidence="5"/>
<dbReference type="Pfam" id="PF01041">
    <property type="entry name" value="DegT_DnrJ_EryC1"/>
    <property type="match status" value="1"/>
</dbReference>
<dbReference type="Proteomes" id="UP000557739">
    <property type="component" value="Unassembled WGS sequence"/>
</dbReference>
<dbReference type="AlphaFoldDB" id="A0A7W9ATG8"/>
<accession>A0A7W9ATG8</accession>
<gene>
    <name evidence="5" type="ORF">FHR19_003529</name>
</gene>
<feature type="active site" description="Proton acceptor" evidence="2">
    <location>
        <position position="183"/>
    </location>
</feature>
<evidence type="ECO:0000313" key="6">
    <source>
        <dbReference type="Proteomes" id="UP000557739"/>
    </source>
</evidence>
<evidence type="ECO:0000313" key="5">
    <source>
        <dbReference type="EMBL" id="MBB5700147.1"/>
    </source>
</evidence>
<dbReference type="PIRSF" id="PIRSF000390">
    <property type="entry name" value="PLP_StrS"/>
    <property type="match status" value="1"/>
</dbReference>
<dbReference type="CDD" id="cd00616">
    <property type="entry name" value="AHBA_syn"/>
    <property type="match status" value="1"/>
</dbReference>
<dbReference type="InterPro" id="IPR000653">
    <property type="entry name" value="DegT/StrS_aminotransferase"/>
</dbReference>
<sequence>MTRIQYTKPSITDLEVEFATDAARNGWGSACYAYIERFEREFAAFLGVPHAIATSSCTGALHLGLAAAGIGAGDEVIVADTNWIASVAPITYLNATPVFVDVLPDTWCIDPAAVEAAITPRTKAIIAVHLYGNLADLNALKVIADRHDLLLIEDAAEAFGSIYHGQRAGSVADFGIFSFHGTKTLTTGEGGLFVTSRPDLYQKVLTLNAHGRDSSQTKQFWSDVIGYKYKMSNLQAAIGCAQLQRADELIAGKRRVFETYSRLLADLPIRMNPEPEGCVNGYWMPTVVVDEGVAFDRDALLDAFKANQIDGRVFFWPVSMLPMFEDKPENKVSYSLYPRAVNLPTYHDLTEEEMQRVAALIRSAIG</sequence>
<keyword evidence="6" id="KW-1185">Reference proteome</keyword>
<evidence type="ECO:0000256" key="3">
    <source>
        <dbReference type="PIRSR" id="PIRSR000390-2"/>
    </source>
</evidence>
<organism evidence="5 6">
    <name type="scientific">Sphingomonas yantingensis</name>
    <dbReference type="NCBI Taxonomy" id="1241761"/>
    <lineage>
        <taxon>Bacteria</taxon>
        <taxon>Pseudomonadati</taxon>
        <taxon>Pseudomonadota</taxon>
        <taxon>Alphaproteobacteria</taxon>
        <taxon>Sphingomonadales</taxon>
        <taxon>Sphingomonadaceae</taxon>
        <taxon>Sphingomonas</taxon>
    </lineage>
</organism>
<dbReference type="EMBL" id="JACIJJ010000008">
    <property type="protein sequence ID" value="MBB5700147.1"/>
    <property type="molecule type" value="Genomic_DNA"/>
</dbReference>
<comment type="caution">
    <text evidence="5">The sequence shown here is derived from an EMBL/GenBank/DDBJ whole genome shotgun (WGS) entry which is preliminary data.</text>
</comment>
<keyword evidence="5" id="KW-0032">Aminotransferase</keyword>
<keyword evidence="3 4" id="KW-0663">Pyridoxal phosphate</keyword>